<feature type="domain" description="Transcription regulator TrmB N-terminal" evidence="1">
    <location>
        <begin position="6"/>
        <end position="51"/>
    </location>
</feature>
<dbReference type="Gene3D" id="1.10.10.10">
    <property type="entry name" value="Winged helix-like DNA-binding domain superfamily/Winged helix DNA-binding domain"/>
    <property type="match status" value="1"/>
</dbReference>
<dbReference type="Proteomes" id="UP000630805">
    <property type="component" value="Unassembled WGS sequence"/>
</dbReference>
<reference evidence="2 3" key="1">
    <citation type="submission" date="2020-06" db="EMBL/GenBank/DDBJ databases">
        <authorList>
            <person name="Cao W.R."/>
        </authorList>
    </citation>
    <scope>NUCLEOTIDE SEQUENCE [LARGE SCALE GENOMIC DNA]</scope>
    <source>
        <strain evidence="2 3">B1Z28</strain>
    </source>
</reference>
<organism evidence="2 3">
    <name type="scientific">Ruegeria haliotis</name>
    <dbReference type="NCBI Taxonomy" id="2747601"/>
    <lineage>
        <taxon>Bacteria</taxon>
        <taxon>Pseudomonadati</taxon>
        <taxon>Pseudomonadota</taxon>
        <taxon>Alphaproteobacteria</taxon>
        <taxon>Rhodobacterales</taxon>
        <taxon>Roseobacteraceae</taxon>
        <taxon>Ruegeria</taxon>
    </lineage>
</organism>
<dbReference type="Pfam" id="PF01978">
    <property type="entry name" value="TrmB"/>
    <property type="match status" value="1"/>
</dbReference>
<dbReference type="EMBL" id="JABXWT010000011">
    <property type="protein sequence ID" value="NVO57390.1"/>
    <property type="molecule type" value="Genomic_DNA"/>
</dbReference>
<evidence type="ECO:0000313" key="3">
    <source>
        <dbReference type="Proteomes" id="UP000630805"/>
    </source>
</evidence>
<gene>
    <name evidence="2" type="ORF">HW561_16465</name>
</gene>
<dbReference type="InterPro" id="IPR036388">
    <property type="entry name" value="WH-like_DNA-bd_sf"/>
</dbReference>
<protein>
    <recommendedName>
        <fullName evidence="1">Transcription regulator TrmB N-terminal domain-containing protein</fullName>
    </recommendedName>
</protein>
<proteinExistence type="predicted"/>
<dbReference type="InterPro" id="IPR036390">
    <property type="entry name" value="WH_DNA-bd_sf"/>
</dbReference>
<evidence type="ECO:0000313" key="2">
    <source>
        <dbReference type="EMBL" id="NVO57390.1"/>
    </source>
</evidence>
<accession>A0ABX2PT81</accession>
<evidence type="ECO:0000259" key="1">
    <source>
        <dbReference type="Pfam" id="PF01978"/>
    </source>
</evidence>
<name>A0ABX2PT81_9RHOB</name>
<dbReference type="InterPro" id="IPR002831">
    <property type="entry name" value="Tscrpt_reg_TrmB_N"/>
</dbReference>
<sequence>MPRILDVFQAVVKQGPASLNEIYPAIKRSRSAAYRALNDLVAAGWVRTTVSGHQYVATSVVDDLASHCAASSVDLDVVCRLLTKHHKDHSIAIQVGLYATTRSFFLIECSEDKNAMNIELRPDENELACAAYSMLPRPDRPVSWKSVA</sequence>
<comment type="caution">
    <text evidence="2">The sequence shown here is derived from an EMBL/GenBank/DDBJ whole genome shotgun (WGS) entry which is preliminary data.</text>
</comment>
<keyword evidence="3" id="KW-1185">Reference proteome</keyword>
<dbReference type="RefSeq" id="WP_176866455.1">
    <property type="nucleotide sequence ID" value="NZ_JABXWT010000011.1"/>
</dbReference>
<dbReference type="SUPFAM" id="SSF46785">
    <property type="entry name" value="Winged helix' DNA-binding domain"/>
    <property type="match status" value="1"/>
</dbReference>